<dbReference type="InterPro" id="IPR036188">
    <property type="entry name" value="FAD/NAD-bd_sf"/>
</dbReference>
<dbReference type="SUPFAM" id="SSF51905">
    <property type="entry name" value="FAD/NAD(P)-binding domain"/>
    <property type="match status" value="1"/>
</dbReference>
<dbReference type="PANTHER" id="PTHR42783">
    <property type="entry name" value="GLUTAMATE SYNTHASE [NADPH] SMALL CHAIN"/>
    <property type="match status" value="1"/>
</dbReference>
<dbReference type="Gene3D" id="1.10.1060.10">
    <property type="entry name" value="Alpha-helical ferredoxin"/>
    <property type="match status" value="1"/>
</dbReference>
<dbReference type="EMBL" id="WJJP01000602">
    <property type="protein sequence ID" value="MBD3326569.1"/>
    <property type="molecule type" value="Genomic_DNA"/>
</dbReference>
<dbReference type="InterPro" id="IPR028261">
    <property type="entry name" value="DPD_II"/>
</dbReference>
<proteinExistence type="predicted"/>
<accession>A0A9D5JYH9</accession>
<dbReference type="Gene3D" id="3.50.50.60">
    <property type="entry name" value="FAD/NAD(P)-binding domain"/>
    <property type="match status" value="1"/>
</dbReference>
<feature type="non-terminal residue" evidence="3">
    <location>
        <position position="184"/>
    </location>
</feature>
<dbReference type="Pfam" id="PF14691">
    <property type="entry name" value="Fer4_20"/>
    <property type="match status" value="1"/>
</dbReference>
<evidence type="ECO:0000313" key="4">
    <source>
        <dbReference type="Proteomes" id="UP000649604"/>
    </source>
</evidence>
<dbReference type="Proteomes" id="UP000649604">
    <property type="component" value="Unassembled WGS sequence"/>
</dbReference>
<protein>
    <submittedName>
        <fullName evidence="3">NAD(P)-binding protein</fullName>
    </submittedName>
</protein>
<dbReference type="InterPro" id="IPR009051">
    <property type="entry name" value="Helical_ferredxn"/>
</dbReference>
<feature type="region of interest" description="Disordered" evidence="1">
    <location>
        <begin position="1"/>
        <end position="23"/>
    </location>
</feature>
<dbReference type="AlphaFoldDB" id="A0A9D5JYH9"/>
<sequence>MTLSKEERQRRMRLPRHKMSEQDPIQRGQNFEEVNQGYPPDIAMAEAERCLDCANPRCVSGCPVHVKIPQFIACIAAGNFLEAAQILHEDNSLPAVCGRVCPQEEQCEKVCVLGVKGQPVAIGHLERFASDYEREHGEMHLPTLPPSTGKRIAIIGAGPSGLTAAGDLLKYGHAVTIFEALHVA</sequence>
<evidence type="ECO:0000256" key="1">
    <source>
        <dbReference type="SAM" id="MobiDB-lite"/>
    </source>
</evidence>
<gene>
    <name evidence="3" type="ORF">GF339_18440</name>
</gene>
<reference evidence="3" key="1">
    <citation type="submission" date="2019-11" db="EMBL/GenBank/DDBJ databases">
        <title>Microbial mats filling the niche in hypersaline microbial mats.</title>
        <authorList>
            <person name="Wong H.L."/>
            <person name="Macleod F.I."/>
            <person name="White R.A. III"/>
            <person name="Burns B.P."/>
        </authorList>
    </citation>
    <scope>NUCLEOTIDE SEQUENCE</scope>
    <source>
        <strain evidence="3">Rbin_158</strain>
    </source>
</reference>
<dbReference type="GO" id="GO:0051536">
    <property type="term" value="F:iron-sulfur cluster binding"/>
    <property type="evidence" value="ECO:0007669"/>
    <property type="project" value="InterPro"/>
</dbReference>
<evidence type="ECO:0000313" key="3">
    <source>
        <dbReference type="EMBL" id="MBD3326569.1"/>
    </source>
</evidence>
<name>A0A9D5JYH9_9BACT</name>
<dbReference type="SUPFAM" id="SSF46548">
    <property type="entry name" value="alpha-helical ferredoxin"/>
    <property type="match status" value="1"/>
</dbReference>
<comment type="caution">
    <text evidence="3">The sequence shown here is derived from an EMBL/GenBank/DDBJ whole genome shotgun (WGS) entry which is preliminary data.</text>
</comment>
<dbReference type="PANTHER" id="PTHR42783:SF3">
    <property type="entry name" value="GLUTAMATE SYNTHASE [NADPH] SMALL CHAIN-RELATED"/>
    <property type="match status" value="1"/>
</dbReference>
<organism evidence="3 4">
    <name type="scientific">candidate division KSB3 bacterium</name>
    <dbReference type="NCBI Taxonomy" id="2044937"/>
    <lineage>
        <taxon>Bacteria</taxon>
        <taxon>candidate division KSB3</taxon>
    </lineage>
</organism>
<dbReference type="Pfam" id="PF13450">
    <property type="entry name" value="NAD_binding_8"/>
    <property type="match status" value="1"/>
</dbReference>
<feature type="domain" description="Dihydroprymidine dehydrogenase" evidence="2">
    <location>
        <begin position="29"/>
        <end position="137"/>
    </location>
</feature>
<evidence type="ECO:0000259" key="2">
    <source>
        <dbReference type="Pfam" id="PF14691"/>
    </source>
</evidence>